<dbReference type="InterPro" id="IPR032675">
    <property type="entry name" value="LRR_dom_sf"/>
</dbReference>
<dbReference type="Pfam" id="PF00646">
    <property type="entry name" value="F-box"/>
    <property type="match status" value="1"/>
</dbReference>
<proteinExistence type="predicted"/>
<feature type="domain" description="F-box" evidence="1">
    <location>
        <begin position="20"/>
        <end position="54"/>
    </location>
</feature>
<reference evidence="2 3" key="1">
    <citation type="journal article" date="2017" name="Front. Genet.">
        <title>Draft sequencing of the heterozygous diploid genome of Satsuma (Citrus unshiu Marc.) using a hybrid assembly approach.</title>
        <authorList>
            <person name="Shimizu T."/>
            <person name="Tanizawa Y."/>
            <person name="Mochizuki T."/>
            <person name="Nagasaki H."/>
            <person name="Yoshioka T."/>
            <person name="Toyoda A."/>
            <person name="Fujiyama A."/>
            <person name="Kaminuma E."/>
            <person name="Nakamura Y."/>
        </authorList>
    </citation>
    <scope>NUCLEOTIDE SEQUENCE [LARGE SCALE GENOMIC DNA]</scope>
    <source>
        <strain evidence="3">cv. Miyagawa wase</strain>
    </source>
</reference>
<dbReference type="Gene3D" id="3.80.10.10">
    <property type="entry name" value="Ribonuclease Inhibitor"/>
    <property type="match status" value="1"/>
</dbReference>
<dbReference type="EMBL" id="BDQV01000859">
    <property type="protein sequence ID" value="GAY68322.1"/>
    <property type="molecule type" value="Genomic_DNA"/>
</dbReference>
<dbReference type="AlphaFoldDB" id="A0A2H5QUM5"/>
<accession>A0A2H5QUM5</accession>
<comment type="caution">
    <text evidence="2">The sequence shown here is derived from an EMBL/GenBank/DDBJ whole genome shotgun (WGS) entry which is preliminary data.</text>
</comment>
<dbReference type="SMART" id="SM00579">
    <property type="entry name" value="FBD"/>
    <property type="match status" value="1"/>
</dbReference>
<dbReference type="InterPro" id="IPR006566">
    <property type="entry name" value="FBD"/>
</dbReference>
<gene>
    <name evidence="2" type="ORF">CUMW_263220</name>
</gene>
<dbReference type="SUPFAM" id="SSF52047">
    <property type="entry name" value="RNI-like"/>
    <property type="match status" value="1"/>
</dbReference>
<evidence type="ECO:0000313" key="3">
    <source>
        <dbReference type="Proteomes" id="UP000236630"/>
    </source>
</evidence>
<dbReference type="STRING" id="55188.A0A2H5QUM5"/>
<dbReference type="Proteomes" id="UP000236630">
    <property type="component" value="Unassembled WGS sequence"/>
</dbReference>
<name>A0A2H5QUM5_CITUN</name>
<dbReference type="Pfam" id="PF08387">
    <property type="entry name" value="FBD"/>
    <property type="match status" value="1"/>
</dbReference>
<organism evidence="2 3">
    <name type="scientific">Citrus unshiu</name>
    <name type="common">Satsuma mandarin</name>
    <name type="synonym">Citrus nobilis var. unshiu</name>
    <dbReference type="NCBI Taxonomy" id="55188"/>
    <lineage>
        <taxon>Eukaryota</taxon>
        <taxon>Viridiplantae</taxon>
        <taxon>Streptophyta</taxon>
        <taxon>Embryophyta</taxon>
        <taxon>Tracheophyta</taxon>
        <taxon>Spermatophyta</taxon>
        <taxon>Magnoliopsida</taxon>
        <taxon>eudicotyledons</taxon>
        <taxon>Gunneridae</taxon>
        <taxon>Pentapetalae</taxon>
        <taxon>rosids</taxon>
        <taxon>malvids</taxon>
        <taxon>Sapindales</taxon>
        <taxon>Rutaceae</taxon>
        <taxon>Aurantioideae</taxon>
        <taxon>Citrus</taxon>
    </lineage>
</organism>
<dbReference type="InterPro" id="IPR036047">
    <property type="entry name" value="F-box-like_dom_sf"/>
</dbReference>
<evidence type="ECO:0000313" key="2">
    <source>
        <dbReference type="EMBL" id="GAY68322.1"/>
    </source>
</evidence>
<evidence type="ECO:0000259" key="1">
    <source>
        <dbReference type="PROSITE" id="PS50181"/>
    </source>
</evidence>
<protein>
    <recommendedName>
        <fullName evidence="1">F-box domain-containing protein</fullName>
    </recommendedName>
</protein>
<dbReference type="PANTHER" id="PTHR31900:SF27">
    <property type="entry name" value="FBD DOMAIN-CONTAINING PROTEIN"/>
    <property type="match status" value="1"/>
</dbReference>
<dbReference type="PROSITE" id="PS50181">
    <property type="entry name" value="FBOX"/>
    <property type="match status" value="1"/>
</dbReference>
<sequence length="295" mass="34005">MVDAFKSTKIPRLRGGGEDVDRLSNLPEPIIHHIFSFLGTIDVVRASAVSRKWRCFWLSIPYLNFNIHNIWSNPQEKCKIFDGVRNAEVLKLNMLLNVVFAKPDCFFSPLYNLKSLKLIVGPFDQTIQSTINLLNCSPNLEALAIYFDWLLNVVFAKPDCFFSPLYNLKSLKLIVGPFDQTIQSTINLLNCSPNLEALAIYFDWFKDGDLWKIPDKGIPCLTHHLKTVEILEFYGNENQLELVRFILKYGQVLQKMSITWGYSGVKYPIKISRQVKEFPRLSPTAALEFLEPFYE</sequence>
<dbReference type="SUPFAM" id="SSF81383">
    <property type="entry name" value="F-box domain"/>
    <property type="match status" value="1"/>
</dbReference>
<dbReference type="SMART" id="SM00256">
    <property type="entry name" value="FBOX"/>
    <property type="match status" value="1"/>
</dbReference>
<dbReference type="Gene3D" id="1.20.1280.50">
    <property type="match status" value="1"/>
</dbReference>
<feature type="non-terminal residue" evidence="2">
    <location>
        <position position="295"/>
    </location>
</feature>
<keyword evidence="3" id="KW-1185">Reference proteome</keyword>
<dbReference type="InterPro" id="IPR001810">
    <property type="entry name" value="F-box_dom"/>
</dbReference>
<dbReference type="InterPro" id="IPR050232">
    <property type="entry name" value="FBL13/AtMIF1-like"/>
</dbReference>
<dbReference type="PANTHER" id="PTHR31900">
    <property type="entry name" value="F-BOX/RNI SUPERFAMILY PROTEIN-RELATED"/>
    <property type="match status" value="1"/>
</dbReference>